<organism evidence="1 2">
    <name type="scientific">Haloferula helveola</name>
    <dbReference type="NCBI Taxonomy" id="490095"/>
    <lineage>
        <taxon>Bacteria</taxon>
        <taxon>Pseudomonadati</taxon>
        <taxon>Verrucomicrobiota</taxon>
        <taxon>Verrucomicrobiia</taxon>
        <taxon>Verrucomicrobiales</taxon>
        <taxon>Verrucomicrobiaceae</taxon>
        <taxon>Haloferula</taxon>
    </lineage>
</organism>
<keyword evidence="2" id="KW-1185">Reference proteome</keyword>
<evidence type="ECO:0000313" key="2">
    <source>
        <dbReference type="Proteomes" id="UP001374893"/>
    </source>
</evidence>
<reference evidence="1 2" key="1">
    <citation type="submission" date="2021-06" db="EMBL/GenBank/DDBJ databases">
        <title>Complete genome of Haloferula helveola possessing various polysaccharide degrading enzymes.</title>
        <authorList>
            <person name="Takami H."/>
            <person name="Huang C."/>
            <person name="Hamasaki K."/>
        </authorList>
    </citation>
    <scope>NUCLEOTIDE SEQUENCE [LARGE SCALE GENOMIC DNA]</scope>
    <source>
        <strain evidence="1 2">CN-1</strain>
    </source>
</reference>
<accession>A0ABM7RHF3</accession>
<proteinExistence type="predicted"/>
<gene>
    <name evidence="1" type="ORF">HAHE_37050</name>
</gene>
<dbReference type="EMBL" id="AP024702">
    <property type="protein sequence ID" value="BCX49797.1"/>
    <property type="molecule type" value="Genomic_DNA"/>
</dbReference>
<protein>
    <submittedName>
        <fullName evidence="1">Uncharacterized protein</fullName>
    </submittedName>
</protein>
<dbReference type="Proteomes" id="UP001374893">
    <property type="component" value="Chromosome"/>
</dbReference>
<evidence type="ECO:0000313" key="1">
    <source>
        <dbReference type="EMBL" id="BCX49797.1"/>
    </source>
</evidence>
<name>A0ABM7RHF3_9BACT</name>
<sequence>MRELAFMLGFVALPASAEVKIHDPVVSVLAKPYGIEKRIRLASIDALHFGPDGKSRMVLTLESSGVKEVTLNRPAFRVECGDASGKRETLGELQVGQIVFPVTDGNEVVRRSYVVELRSELSGAEFTRKIREAAGAGRPIRFIGRSDMVVRSDGAEDFSRGGLKLELSGTTRLGRSFKPMWHSSVKKLPACGLKR</sequence>